<dbReference type="EMBL" id="CP036264">
    <property type="protein sequence ID" value="QEG02635.1"/>
    <property type="molecule type" value="Genomic_DNA"/>
</dbReference>
<evidence type="ECO:0000259" key="6">
    <source>
        <dbReference type="Pfam" id="PF00884"/>
    </source>
</evidence>
<proteinExistence type="inferred from homology"/>
<dbReference type="Proteomes" id="UP000321353">
    <property type="component" value="Chromosome"/>
</dbReference>
<reference evidence="7 8" key="1">
    <citation type="submission" date="2019-02" db="EMBL/GenBank/DDBJ databases">
        <title>Planctomycetal bacteria perform biofilm scaping via a novel small molecule.</title>
        <authorList>
            <person name="Jeske O."/>
            <person name="Boedeker C."/>
            <person name="Wiegand S."/>
            <person name="Breitling P."/>
            <person name="Kallscheuer N."/>
            <person name="Jogler M."/>
            <person name="Rohde M."/>
            <person name="Petersen J."/>
            <person name="Medema M.H."/>
            <person name="Surup F."/>
            <person name="Jogler C."/>
        </authorList>
    </citation>
    <scope>NUCLEOTIDE SEQUENCE [LARGE SCALE GENOMIC DNA]</scope>
    <source>
        <strain evidence="7 8">Mal15</strain>
    </source>
</reference>
<dbReference type="Gene3D" id="3.30.1120.10">
    <property type="match status" value="1"/>
</dbReference>
<organism evidence="7 8">
    <name type="scientific">Stieleria maiorica</name>
    <dbReference type="NCBI Taxonomy" id="2795974"/>
    <lineage>
        <taxon>Bacteria</taxon>
        <taxon>Pseudomonadati</taxon>
        <taxon>Planctomycetota</taxon>
        <taxon>Planctomycetia</taxon>
        <taxon>Pirellulales</taxon>
        <taxon>Pirellulaceae</taxon>
        <taxon>Stieleria</taxon>
    </lineage>
</organism>
<dbReference type="SUPFAM" id="SSF53649">
    <property type="entry name" value="Alkaline phosphatase-like"/>
    <property type="match status" value="1"/>
</dbReference>
<dbReference type="GO" id="GO:0046872">
    <property type="term" value="F:metal ion binding"/>
    <property type="evidence" value="ECO:0007669"/>
    <property type="project" value="UniProtKB-KW"/>
</dbReference>
<evidence type="ECO:0000256" key="5">
    <source>
        <dbReference type="SAM" id="MobiDB-lite"/>
    </source>
</evidence>
<keyword evidence="2" id="KW-0479">Metal-binding</keyword>
<keyword evidence="4" id="KW-0106">Calcium</keyword>
<dbReference type="KEGG" id="smam:Mal15_67560"/>
<dbReference type="GO" id="GO:0004065">
    <property type="term" value="F:arylsulfatase activity"/>
    <property type="evidence" value="ECO:0007669"/>
    <property type="project" value="UniProtKB-EC"/>
</dbReference>
<feature type="region of interest" description="Disordered" evidence="5">
    <location>
        <begin position="459"/>
        <end position="480"/>
    </location>
</feature>
<dbReference type="InterPro" id="IPR024607">
    <property type="entry name" value="Sulfatase_CS"/>
</dbReference>
<keyword evidence="3 7" id="KW-0378">Hydrolase</keyword>
<evidence type="ECO:0000256" key="2">
    <source>
        <dbReference type="ARBA" id="ARBA00022723"/>
    </source>
</evidence>
<evidence type="ECO:0000256" key="1">
    <source>
        <dbReference type="ARBA" id="ARBA00008779"/>
    </source>
</evidence>
<accession>A0A5B9MRU6</accession>
<dbReference type="PANTHER" id="PTHR42693:SF53">
    <property type="entry name" value="ENDO-4-O-SULFATASE"/>
    <property type="match status" value="1"/>
</dbReference>
<dbReference type="Pfam" id="PF00884">
    <property type="entry name" value="Sulfatase"/>
    <property type="match status" value="1"/>
</dbReference>
<dbReference type="PROSITE" id="PS00149">
    <property type="entry name" value="SULFATASE_2"/>
    <property type="match status" value="1"/>
</dbReference>
<sequence length="480" mass="52550">MNRVQNILQTLVLLSAQLCLAGLLLASDRPNVIVIVSDDQGYGDVGFNGPCDIPTPNLDALAESGIVMEAGYASHPYCSPSRAGLLTGRYQQRFGHECNPGASEDDPTSGLPVGETMMSDVMKSAGYRTVAIGKWHLGDAKPFWPTERGFEEWFGFTGGGMSYWGTPKKGRPLGGVLKDGQPVDPSSLTYLTDDFSDAAIDFIDRHRESPFFMYLAYNAPHAPDQATADHLSKVDHIEYGGRAVYGAMVAGMDEGIGRVMNKLEQRGLKGNTLVVFYSDNGGRTTHASNLPLRGHKGMLFEGGIRVPFCVSWPDGLPGGVRYSAPVSALDIFPTVLAACQIDSDVTAKLDGVNLLPFLKGENESRPHETLFWRYAMDGDRYGYAVRDGDDKLVISQYKQKSLLFDLSQDPGERHDLAESNPGLVERLTGLIRDWDRQNMRPLWLDPHGANVAKEENARAEIVNRALPPKSKRSNRNGGQD</sequence>
<comment type="similarity">
    <text evidence="1">Belongs to the sulfatase family.</text>
</comment>
<name>A0A5B9MRU6_9BACT</name>
<dbReference type="InterPro" id="IPR017850">
    <property type="entry name" value="Alkaline_phosphatase_core_sf"/>
</dbReference>
<feature type="domain" description="Sulfatase N-terminal" evidence="6">
    <location>
        <begin position="30"/>
        <end position="339"/>
    </location>
</feature>
<keyword evidence="8" id="KW-1185">Reference proteome</keyword>
<dbReference type="EC" id="3.1.6.1" evidence="7"/>
<evidence type="ECO:0000256" key="4">
    <source>
        <dbReference type="ARBA" id="ARBA00022837"/>
    </source>
</evidence>
<protein>
    <submittedName>
        <fullName evidence="7">Arylsulfatase</fullName>
        <ecNumber evidence="7">3.1.6.1</ecNumber>
    </submittedName>
</protein>
<evidence type="ECO:0000313" key="7">
    <source>
        <dbReference type="EMBL" id="QEG02635.1"/>
    </source>
</evidence>
<dbReference type="InterPro" id="IPR000917">
    <property type="entry name" value="Sulfatase_N"/>
</dbReference>
<evidence type="ECO:0000313" key="8">
    <source>
        <dbReference type="Proteomes" id="UP000321353"/>
    </source>
</evidence>
<dbReference type="AlphaFoldDB" id="A0A5B9MRU6"/>
<evidence type="ECO:0000256" key="3">
    <source>
        <dbReference type="ARBA" id="ARBA00022801"/>
    </source>
</evidence>
<dbReference type="Gene3D" id="3.40.720.10">
    <property type="entry name" value="Alkaline Phosphatase, subunit A"/>
    <property type="match status" value="1"/>
</dbReference>
<dbReference type="PANTHER" id="PTHR42693">
    <property type="entry name" value="ARYLSULFATASE FAMILY MEMBER"/>
    <property type="match status" value="1"/>
</dbReference>
<gene>
    <name evidence="7" type="primary">atsA_90</name>
    <name evidence="7" type="ORF">Mal15_67560</name>
</gene>
<dbReference type="InterPro" id="IPR050738">
    <property type="entry name" value="Sulfatase"/>
</dbReference>